<evidence type="ECO:0000313" key="2">
    <source>
        <dbReference type="EMBL" id="NTS66672.1"/>
    </source>
</evidence>
<evidence type="ECO:0000256" key="1">
    <source>
        <dbReference type="SAM" id="MobiDB-lite"/>
    </source>
</evidence>
<feature type="region of interest" description="Disordered" evidence="1">
    <location>
        <begin position="69"/>
        <end position="91"/>
    </location>
</feature>
<protein>
    <submittedName>
        <fullName evidence="2">Uncharacterized protein</fullName>
    </submittedName>
</protein>
<proteinExistence type="predicted"/>
<dbReference type="EMBL" id="JABULH010000012">
    <property type="protein sequence ID" value="NTS66672.1"/>
    <property type="molecule type" value="Genomic_DNA"/>
</dbReference>
<accession>A0ABX2JUH1</accession>
<evidence type="ECO:0000313" key="3">
    <source>
        <dbReference type="Proteomes" id="UP000621447"/>
    </source>
</evidence>
<name>A0ABX2JUH1_9SPHN</name>
<reference evidence="2 3" key="1">
    <citation type="submission" date="2020-06" db="EMBL/GenBank/DDBJ databases">
        <title>Sphingomonas hominis sp. nov., a member of the Sphingomonas, isolated from the hair of a 22-year-old girl.</title>
        <authorList>
            <person name="Zhang D.-F."/>
            <person name="Cui X.-W."/>
        </authorList>
    </citation>
    <scope>NUCLEOTIDE SEQUENCE [LARGE SCALE GENOMIC DNA]</scope>
    <source>
        <strain evidence="2 3">HHU CXW</strain>
    </source>
</reference>
<sequence length="91" mass="10238">MRMFERITARLDEAAPTDPRTVAKHVDVNPATGLPTIGGAGTPDVAVNPYGSAWSNDSEYDWQRHERWDSGVYDPSHDDNWSVSSHDPWRD</sequence>
<keyword evidence="3" id="KW-1185">Reference proteome</keyword>
<dbReference type="Proteomes" id="UP000621447">
    <property type="component" value="Unassembled WGS sequence"/>
</dbReference>
<organism evidence="2 3">
    <name type="scientific">Sphingomonas hominis</name>
    <dbReference type="NCBI Taxonomy" id="2741495"/>
    <lineage>
        <taxon>Bacteria</taxon>
        <taxon>Pseudomonadati</taxon>
        <taxon>Pseudomonadota</taxon>
        <taxon>Alphaproteobacteria</taxon>
        <taxon>Sphingomonadales</taxon>
        <taxon>Sphingomonadaceae</taxon>
        <taxon>Sphingomonas</taxon>
    </lineage>
</organism>
<dbReference type="RefSeq" id="WP_174195160.1">
    <property type="nucleotide sequence ID" value="NZ_JABULH010000012.1"/>
</dbReference>
<gene>
    <name evidence="2" type="ORF">HRV97_16100</name>
</gene>
<feature type="compositionally biased region" description="Basic and acidic residues" evidence="1">
    <location>
        <begin position="69"/>
        <end position="80"/>
    </location>
</feature>
<comment type="caution">
    <text evidence="2">The sequence shown here is derived from an EMBL/GenBank/DDBJ whole genome shotgun (WGS) entry which is preliminary data.</text>
</comment>